<accession>A0AAN8F6R0</accession>
<comment type="caution">
    <text evidence="2">The sequence shown here is derived from an EMBL/GenBank/DDBJ whole genome shotgun (WGS) entry which is preliminary data.</text>
</comment>
<feature type="transmembrane region" description="Helical" evidence="1">
    <location>
        <begin position="55"/>
        <end position="76"/>
    </location>
</feature>
<keyword evidence="1" id="KW-1133">Transmembrane helix</keyword>
<name>A0AAN8F6R0_TRICO</name>
<organism evidence="2 3">
    <name type="scientific">Trichostrongylus colubriformis</name>
    <name type="common">Black scour worm</name>
    <dbReference type="NCBI Taxonomy" id="6319"/>
    <lineage>
        <taxon>Eukaryota</taxon>
        <taxon>Metazoa</taxon>
        <taxon>Ecdysozoa</taxon>
        <taxon>Nematoda</taxon>
        <taxon>Chromadorea</taxon>
        <taxon>Rhabditida</taxon>
        <taxon>Rhabditina</taxon>
        <taxon>Rhabditomorpha</taxon>
        <taxon>Strongyloidea</taxon>
        <taxon>Trichostrongylidae</taxon>
        <taxon>Trichostrongylus</taxon>
    </lineage>
</organism>
<dbReference type="AlphaFoldDB" id="A0AAN8F6R0"/>
<dbReference type="Proteomes" id="UP001331761">
    <property type="component" value="Unassembled WGS sequence"/>
</dbReference>
<keyword evidence="1" id="KW-0472">Membrane</keyword>
<reference evidence="2 3" key="1">
    <citation type="submission" date="2019-10" db="EMBL/GenBank/DDBJ databases">
        <title>Assembly and Annotation for the nematode Trichostrongylus colubriformis.</title>
        <authorList>
            <person name="Martin J."/>
        </authorList>
    </citation>
    <scope>NUCLEOTIDE SEQUENCE [LARGE SCALE GENOMIC DNA]</scope>
    <source>
        <strain evidence="2">G859</strain>
        <tissue evidence="2">Whole worm</tissue>
    </source>
</reference>
<gene>
    <name evidence="2" type="ORF">GCK32_004456</name>
</gene>
<evidence type="ECO:0000256" key="1">
    <source>
        <dbReference type="SAM" id="Phobius"/>
    </source>
</evidence>
<evidence type="ECO:0000313" key="3">
    <source>
        <dbReference type="Proteomes" id="UP001331761"/>
    </source>
</evidence>
<evidence type="ECO:0000313" key="2">
    <source>
        <dbReference type="EMBL" id="KAK5973312.1"/>
    </source>
</evidence>
<sequence length="95" mass="10060">MGGAFVKGGEANRRRIQVTTVSGFWRIKAVATFQIRPFDTLICHKSPMLVQQLQLFLLLICLLLLALPSLACFGMGGGGGGGCCGMQACPMPCGK</sequence>
<proteinExistence type="predicted"/>
<dbReference type="EMBL" id="WIXE01015642">
    <property type="protein sequence ID" value="KAK5973312.1"/>
    <property type="molecule type" value="Genomic_DNA"/>
</dbReference>
<keyword evidence="1" id="KW-0812">Transmembrane</keyword>
<protein>
    <submittedName>
        <fullName evidence="2">Uncharacterized protein</fullName>
    </submittedName>
</protein>
<keyword evidence="3" id="KW-1185">Reference proteome</keyword>